<dbReference type="PANTHER" id="PTHR11315">
    <property type="entry name" value="PROTEASE FAMILY C26 GAMMA-GLUTAMYL HYDROLASE"/>
    <property type="match status" value="1"/>
</dbReference>
<sequence length="162" mass="18020">MPAHVLGWVTTENVTSNLHHDGVLPATYATNERLSLLFRVLSTNRDRKGKPFVSTVEARQYPIYGVQWHPERPIFSWDADEGGINHGAHAIESMQYFANFLVNEARKNDHRFPSANDERGALIYNYVPIGHSSLSWYGFPPANGSAAAADASVGWRDAALLI</sequence>
<dbReference type="InterPro" id="IPR029062">
    <property type="entry name" value="Class_I_gatase-like"/>
</dbReference>
<evidence type="ECO:0000313" key="3">
    <source>
        <dbReference type="Proteomes" id="UP001189429"/>
    </source>
</evidence>
<name>A0ABN9Y1G0_9DINO</name>
<evidence type="ECO:0000256" key="1">
    <source>
        <dbReference type="PROSITE-ProRule" id="PRU00607"/>
    </source>
</evidence>
<dbReference type="PROSITE" id="PS51275">
    <property type="entry name" value="PEPTIDASE_C26_GGH"/>
    <property type="match status" value="1"/>
</dbReference>
<accession>A0ABN9Y1G0</accession>
<dbReference type="PANTHER" id="PTHR11315:SF0">
    <property type="entry name" value="FOLATE GAMMA-GLUTAMYL HYDROLASE"/>
    <property type="match status" value="1"/>
</dbReference>
<dbReference type="SUPFAM" id="SSF52317">
    <property type="entry name" value="Class I glutamine amidotransferase-like"/>
    <property type="match status" value="1"/>
</dbReference>
<comment type="caution">
    <text evidence="2">The sequence shown here is derived from an EMBL/GenBank/DDBJ whole genome shotgun (WGS) entry which is preliminary data.</text>
</comment>
<proteinExistence type="predicted"/>
<evidence type="ECO:0000313" key="2">
    <source>
        <dbReference type="EMBL" id="CAK0906290.1"/>
    </source>
</evidence>
<protein>
    <recommendedName>
        <fullName evidence="4">Folate gamma-glutamyl hydrolase</fullName>
    </recommendedName>
</protein>
<dbReference type="Proteomes" id="UP001189429">
    <property type="component" value="Unassembled WGS sequence"/>
</dbReference>
<dbReference type="Gene3D" id="3.40.50.880">
    <property type="match status" value="1"/>
</dbReference>
<gene>
    <name evidence="2" type="ORF">PCOR1329_LOCUS81679</name>
</gene>
<dbReference type="EMBL" id="CAUYUJ010021671">
    <property type="protein sequence ID" value="CAK0906290.1"/>
    <property type="molecule type" value="Genomic_DNA"/>
</dbReference>
<comment type="caution">
    <text evidence="1">Lacks conserved residue(s) required for the propagation of feature annotation.</text>
</comment>
<reference evidence="2" key="1">
    <citation type="submission" date="2023-10" db="EMBL/GenBank/DDBJ databases">
        <authorList>
            <person name="Chen Y."/>
            <person name="Shah S."/>
            <person name="Dougan E. K."/>
            <person name="Thang M."/>
            <person name="Chan C."/>
        </authorList>
    </citation>
    <scope>NUCLEOTIDE SEQUENCE [LARGE SCALE GENOMIC DNA]</scope>
</reference>
<keyword evidence="3" id="KW-1185">Reference proteome</keyword>
<organism evidence="2 3">
    <name type="scientific">Prorocentrum cordatum</name>
    <dbReference type="NCBI Taxonomy" id="2364126"/>
    <lineage>
        <taxon>Eukaryota</taxon>
        <taxon>Sar</taxon>
        <taxon>Alveolata</taxon>
        <taxon>Dinophyceae</taxon>
        <taxon>Prorocentrales</taxon>
        <taxon>Prorocentraceae</taxon>
        <taxon>Prorocentrum</taxon>
    </lineage>
</organism>
<evidence type="ECO:0008006" key="4">
    <source>
        <dbReference type="Google" id="ProtNLM"/>
    </source>
</evidence>
<dbReference type="InterPro" id="IPR015527">
    <property type="entry name" value="Pept_C26_g-glut_hydrolase"/>
</dbReference>